<dbReference type="OrthoDB" id="196472at2"/>
<keyword evidence="4 6" id="KW-1133">Transmembrane helix</keyword>
<dbReference type="GO" id="GO:0020037">
    <property type="term" value="F:heme binding"/>
    <property type="evidence" value="ECO:0007669"/>
    <property type="project" value="TreeGrafter"/>
</dbReference>
<dbReference type="Gene3D" id="1.20.950.20">
    <property type="entry name" value="Transmembrane di-heme cytochromes, Chain C"/>
    <property type="match status" value="1"/>
</dbReference>
<organism evidence="8 10">
    <name type="scientific">Allosphingosinicella ginsenosidimutans</name>
    <dbReference type="NCBI Taxonomy" id="1176539"/>
    <lineage>
        <taxon>Bacteria</taxon>
        <taxon>Pseudomonadati</taxon>
        <taxon>Pseudomonadota</taxon>
        <taxon>Alphaproteobacteria</taxon>
        <taxon>Sphingomonadales</taxon>
        <taxon>Sphingomonadaceae</taxon>
        <taxon>Allosphingosinicella</taxon>
    </lineage>
</organism>
<dbReference type="GO" id="GO:0022904">
    <property type="term" value="P:respiratory electron transport chain"/>
    <property type="evidence" value="ECO:0007669"/>
    <property type="project" value="InterPro"/>
</dbReference>
<name>A0A5C6TXI1_9SPHN</name>
<accession>A0A5C6TXI1</accession>
<dbReference type="AlphaFoldDB" id="A0A5C6TXI1"/>
<protein>
    <submittedName>
        <fullName evidence="8">Ni/Fe-hydrogenase 1 b-type cytochrome subunit</fullName>
    </submittedName>
</protein>
<feature type="transmembrane region" description="Helical" evidence="6">
    <location>
        <begin position="6"/>
        <end position="21"/>
    </location>
</feature>
<dbReference type="EMBL" id="VOQQ01000001">
    <property type="protein sequence ID" value="TXC65108.1"/>
    <property type="molecule type" value="Genomic_DNA"/>
</dbReference>
<reference evidence="8 10" key="1">
    <citation type="journal article" date="2015" name="J. Microbiol.">
        <title>Sphingosinicella ginsenosidimutans sp. nov., with ginsenoside converting activity.</title>
        <authorList>
            <person name="Kim J.K."/>
            <person name="Kang M.S."/>
            <person name="Park S.C."/>
            <person name="Kim K.M."/>
            <person name="Choi K."/>
            <person name="Yoon M.H."/>
            <person name="Im W.T."/>
        </authorList>
    </citation>
    <scope>NUCLEOTIDE SEQUENCE [LARGE SCALE GENOMIC DNA]</scope>
    <source>
        <strain evidence="8 10">BS-11</strain>
    </source>
</reference>
<keyword evidence="2" id="KW-1003">Cell membrane</keyword>
<evidence type="ECO:0000256" key="6">
    <source>
        <dbReference type="SAM" id="Phobius"/>
    </source>
</evidence>
<dbReference type="SUPFAM" id="SSF81342">
    <property type="entry name" value="Transmembrane di-heme cytochromes"/>
    <property type="match status" value="1"/>
</dbReference>
<dbReference type="InterPro" id="IPR011577">
    <property type="entry name" value="Cyt_b561_bac/Ni-Hgenase"/>
</dbReference>
<keyword evidence="3 6" id="KW-0812">Transmembrane</keyword>
<dbReference type="GO" id="GO:0005886">
    <property type="term" value="C:plasma membrane"/>
    <property type="evidence" value="ECO:0007669"/>
    <property type="project" value="UniProtKB-SubCell"/>
</dbReference>
<feature type="transmembrane region" description="Helical" evidence="6">
    <location>
        <begin position="28"/>
        <end position="49"/>
    </location>
</feature>
<dbReference type="PANTHER" id="PTHR30485">
    <property type="entry name" value="NI/FE-HYDROGENASE 1 B-TYPE CYTOCHROME SUBUNIT"/>
    <property type="match status" value="1"/>
</dbReference>
<evidence type="ECO:0000313" key="9">
    <source>
        <dbReference type="EMBL" id="TXC65108.1"/>
    </source>
</evidence>
<keyword evidence="5 6" id="KW-0472">Membrane</keyword>
<dbReference type="InterPro" id="IPR016174">
    <property type="entry name" value="Di-haem_cyt_TM"/>
</dbReference>
<keyword evidence="10" id="KW-1185">Reference proteome</keyword>
<evidence type="ECO:0000256" key="2">
    <source>
        <dbReference type="ARBA" id="ARBA00022475"/>
    </source>
</evidence>
<feature type="domain" description="Cytochrome b561 bacterial/Ni-hydrogenase" evidence="7">
    <location>
        <begin position="2"/>
        <end position="168"/>
    </location>
</feature>
<dbReference type="EMBL" id="VOQQ01000001">
    <property type="protein sequence ID" value="TXC64850.1"/>
    <property type="molecule type" value="Genomic_DNA"/>
</dbReference>
<dbReference type="PANTHER" id="PTHR30485:SF2">
    <property type="entry name" value="BLL0597 PROTEIN"/>
    <property type="match status" value="1"/>
</dbReference>
<feature type="transmembrane region" description="Helical" evidence="6">
    <location>
        <begin position="176"/>
        <end position="201"/>
    </location>
</feature>
<comment type="subcellular location">
    <subcellularLocation>
        <location evidence="1">Cell membrane</location>
        <topology evidence="1">Multi-pass membrane protein</topology>
    </subcellularLocation>
</comment>
<evidence type="ECO:0000313" key="8">
    <source>
        <dbReference type="EMBL" id="TXC64850.1"/>
    </source>
</evidence>
<feature type="transmembrane region" description="Helical" evidence="6">
    <location>
        <begin position="134"/>
        <end position="156"/>
    </location>
</feature>
<evidence type="ECO:0000256" key="3">
    <source>
        <dbReference type="ARBA" id="ARBA00022692"/>
    </source>
</evidence>
<dbReference type="InterPro" id="IPR051542">
    <property type="entry name" value="Hydrogenase_cytochrome"/>
</dbReference>
<evidence type="ECO:0000256" key="1">
    <source>
        <dbReference type="ARBA" id="ARBA00004651"/>
    </source>
</evidence>
<evidence type="ECO:0000259" key="7">
    <source>
        <dbReference type="Pfam" id="PF01292"/>
    </source>
</evidence>
<dbReference type="Pfam" id="PF01292">
    <property type="entry name" value="Ni_hydr_CYTB"/>
    <property type="match status" value="1"/>
</dbReference>
<comment type="caution">
    <text evidence="8">The sequence shown here is derived from an EMBL/GenBank/DDBJ whole genome shotgun (WGS) entry which is preliminary data.</text>
</comment>
<evidence type="ECO:0000256" key="4">
    <source>
        <dbReference type="ARBA" id="ARBA00022989"/>
    </source>
</evidence>
<proteinExistence type="predicted"/>
<feature type="transmembrane region" description="Helical" evidence="6">
    <location>
        <begin position="83"/>
        <end position="105"/>
    </location>
</feature>
<sequence>MPTRLFHWLLVVLIGVMWWSAEYHRMDIHLLVGPIVLGLLLFRLVWGVIGGSTARFANFIRGPRAAMSYLNGRAAHVLGHNPIGGWSVAIMLLLLCTQVGLGLFASDEDGFAAGPLSKYVTYGSARKLAHNHHLLFNVLLVFMALHVAAILFYALVKRNNLVGPMLHGRREAPAGAAGLVPASPARFLIAAAIAIGVTLLLTRWL</sequence>
<gene>
    <name evidence="8" type="ORF">FRZ32_00055</name>
    <name evidence="9" type="ORF">FRZ32_15090</name>
</gene>
<dbReference type="GO" id="GO:0009055">
    <property type="term" value="F:electron transfer activity"/>
    <property type="evidence" value="ECO:0007669"/>
    <property type="project" value="InterPro"/>
</dbReference>
<evidence type="ECO:0000313" key="10">
    <source>
        <dbReference type="Proteomes" id="UP000321249"/>
    </source>
</evidence>
<reference evidence="8" key="2">
    <citation type="submission" date="2019-08" db="EMBL/GenBank/DDBJ databases">
        <authorList>
            <person name="Im W.-T."/>
        </authorList>
    </citation>
    <scope>NUCLEOTIDE SEQUENCE</scope>
    <source>
        <strain evidence="8">BS-11</strain>
    </source>
</reference>
<dbReference type="Proteomes" id="UP000321249">
    <property type="component" value="Unassembled WGS sequence"/>
</dbReference>
<evidence type="ECO:0000256" key="5">
    <source>
        <dbReference type="ARBA" id="ARBA00023136"/>
    </source>
</evidence>